<keyword evidence="1" id="KW-0732">Signal</keyword>
<dbReference type="AlphaFoldDB" id="C8X2M2"/>
<organism evidence="3 4">
    <name type="scientific">Desulfohalobium retbaense (strain ATCC 49708 / DSM 5692 / JCM 16813 / HR100)</name>
    <dbReference type="NCBI Taxonomy" id="485915"/>
    <lineage>
        <taxon>Bacteria</taxon>
        <taxon>Pseudomonadati</taxon>
        <taxon>Thermodesulfobacteriota</taxon>
        <taxon>Desulfovibrionia</taxon>
        <taxon>Desulfovibrionales</taxon>
        <taxon>Desulfohalobiaceae</taxon>
        <taxon>Desulfohalobium</taxon>
    </lineage>
</organism>
<dbReference type="HOGENOM" id="CLU_035402_2_1_7"/>
<dbReference type="Proteomes" id="UP000001052">
    <property type="component" value="Chromosome"/>
</dbReference>
<gene>
    <name evidence="3" type="ordered locus">Dret_1382</name>
</gene>
<feature type="signal peptide" evidence="1">
    <location>
        <begin position="1"/>
        <end position="22"/>
    </location>
</feature>
<dbReference type="RefSeq" id="WP_015751816.1">
    <property type="nucleotide sequence ID" value="NC_013223.1"/>
</dbReference>
<dbReference type="InterPro" id="IPR023346">
    <property type="entry name" value="Lysozyme-like_dom_sf"/>
</dbReference>
<evidence type="ECO:0000259" key="2">
    <source>
        <dbReference type="Pfam" id="PF13406"/>
    </source>
</evidence>
<dbReference type="InterPro" id="IPR043426">
    <property type="entry name" value="MltB-like"/>
</dbReference>
<keyword evidence="4" id="KW-1185">Reference proteome</keyword>
<dbReference type="SUPFAM" id="SSF53955">
    <property type="entry name" value="Lysozyme-like"/>
    <property type="match status" value="1"/>
</dbReference>
<accession>C8X2M2</accession>
<dbReference type="PANTHER" id="PTHR30163">
    <property type="entry name" value="MEMBRANE-BOUND LYTIC MUREIN TRANSGLYCOSYLASE B"/>
    <property type="match status" value="1"/>
</dbReference>
<proteinExistence type="predicted"/>
<sequence length="268" mass="29695">MPLATRLALFLVLVALPLTAQAQSGWQPLIERLAADGYDQARLQTIFSDPRAEFLEWVIPKKSTHSEAALDYEQFLQDESRQRAATFLDTHRSLLARIEATYNVAPEILTALLEVETRLGNYTGQTRTVNALASLARGGMDDKANAAAKRQGQWAYKELKALLDWRPQSGAELLKLRGSPFGAFGIPQFIPSSAAAYGQDFDESGRVDLFSLPDALASAALYLQKHGWTPDLDREDKLQIIKHYNHSTPYAKAVLALAERLSRGPEAE</sequence>
<evidence type="ECO:0000256" key="1">
    <source>
        <dbReference type="SAM" id="SignalP"/>
    </source>
</evidence>
<feature type="domain" description="Transglycosylase SLT" evidence="2">
    <location>
        <begin position="23"/>
        <end position="231"/>
    </location>
</feature>
<evidence type="ECO:0000313" key="4">
    <source>
        <dbReference type="Proteomes" id="UP000001052"/>
    </source>
</evidence>
<reference evidence="3 4" key="2">
    <citation type="journal article" date="2010" name="Stand. Genomic Sci.">
        <title>Complete genome sequence of Desulfohalobium retbaense type strain (HR(100)).</title>
        <authorList>
            <person name="Spring S."/>
            <person name="Nolan M."/>
            <person name="Lapidus A."/>
            <person name="Glavina Del Rio T."/>
            <person name="Copeland A."/>
            <person name="Tice H."/>
            <person name="Cheng J.F."/>
            <person name="Lucas S."/>
            <person name="Land M."/>
            <person name="Chen F."/>
            <person name="Bruce D."/>
            <person name="Goodwin L."/>
            <person name="Pitluck S."/>
            <person name="Ivanova N."/>
            <person name="Mavromatis K."/>
            <person name="Mikhailova N."/>
            <person name="Pati A."/>
            <person name="Chen A."/>
            <person name="Palaniappan K."/>
            <person name="Hauser L."/>
            <person name="Chang Y.J."/>
            <person name="Jeffries C.D."/>
            <person name="Munk C."/>
            <person name="Kiss H."/>
            <person name="Chain P."/>
            <person name="Han C."/>
            <person name="Brettin T."/>
            <person name="Detter J.C."/>
            <person name="Schuler E."/>
            <person name="Goker M."/>
            <person name="Rohde M."/>
            <person name="Bristow J."/>
            <person name="Eisen J.A."/>
            <person name="Markowitz V."/>
            <person name="Hugenholtz P."/>
            <person name="Kyrpides N.C."/>
            <person name="Klenk H.P."/>
        </authorList>
    </citation>
    <scope>NUCLEOTIDE SEQUENCE [LARGE SCALE GENOMIC DNA]</scope>
    <source>
        <strain evidence="3 4">DSM 5692</strain>
    </source>
</reference>
<dbReference type="Pfam" id="PF13406">
    <property type="entry name" value="SLT_2"/>
    <property type="match status" value="1"/>
</dbReference>
<dbReference type="EMBL" id="CP001734">
    <property type="protein sequence ID" value="ACV68669.1"/>
    <property type="molecule type" value="Genomic_DNA"/>
</dbReference>
<dbReference type="KEGG" id="drt:Dret_1382"/>
<protein>
    <submittedName>
        <fullName evidence="3">MltB</fullName>
    </submittedName>
</protein>
<reference evidence="4" key="1">
    <citation type="submission" date="2009-09" db="EMBL/GenBank/DDBJ databases">
        <title>The complete chromosome of Desulfohalobium retbaense DSM 5692.</title>
        <authorList>
            <consortium name="US DOE Joint Genome Institute (JGI-PGF)"/>
            <person name="Lucas S."/>
            <person name="Copeland A."/>
            <person name="Lapidus A."/>
            <person name="Glavina del Rio T."/>
            <person name="Dalin E."/>
            <person name="Tice H."/>
            <person name="Bruce D."/>
            <person name="Goodwin L."/>
            <person name="Pitluck S."/>
            <person name="Kyrpides N."/>
            <person name="Mavromatis K."/>
            <person name="Ivanova N."/>
            <person name="Mikhailova N."/>
            <person name="Munk A.C."/>
            <person name="Brettin T."/>
            <person name="Detter J.C."/>
            <person name="Han C."/>
            <person name="Tapia R."/>
            <person name="Larimer F."/>
            <person name="Land M."/>
            <person name="Hauser L."/>
            <person name="Markowitz V."/>
            <person name="Cheng J.-F."/>
            <person name="Hugenholtz P."/>
            <person name="Woyke T."/>
            <person name="Wu D."/>
            <person name="Spring S."/>
            <person name="Klenk H.-P."/>
            <person name="Eisen J.A."/>
        </authorList>
    </citation>
    <scope>NUCLEOTIDE SEQUENCE [LARGE SCALE GENOMIC DNA]</scope>
    <source>
        <strain evidence="4">DSM 5692</strain>
    </source>
</reference>
<dbReference type="CAZy" id="GH103">
    <property type="family name" value="Glycoside Hydrolase Family 103"/>
</dbReference>
<feature type="chain" id="PRO_5002994065" evidence="1">
    <location>
        <begin position="23"/>
        <end position="268"/>
    </location>
</feature>
<dbReference type="InterPro" id="IPR031304">
    <property type="entry name" value="SLT_2"/>
</dbReference>
<dbReference type="eggNOG" id="COG2951">
    <property type="taxonomic scope" value="Bacteria"/>
</dbReference>
<dbReference type="GO" id="GO:0008933">
    <property type="term" value="F:peptidoglycan lytic transglycosylase activity"/>
    <property type="evidence" value="ECO:0007669"/>
    <property type="project" value="TreeGrafter"/>
</dbReference>
<name>C8X2M2_DESRD</name>
<evidence type="ECO:0000313" key="3">
    <source>
        <dbReference type="EMBL" id="ACV68669.1"/>
    </source>
</evidence>
<dbReference type="Gene3D" id="1.10.8.350">
    <property type="entry name" value="Bacterial muramidase"/>
    <property type="match status" value="1"/>
</dbReference>
<dbReference type="GO" id="GO:0009253">
    <property type="term" value="P:peptidoglycan catabolic process"/>
    <property type="evidence" value="ECO:0007669"/>
    <property type="project" value="TreeGrafter"/>
</dbReference>
<dbReference type="STRING" id="485915.Dret_1382"/>
<dbReference type="CDD" id="cd13399">
    <property type="entry name" value="Slt35-like"/>
    <property type="match status" value="1"/>
</dbReference>
<dbReference type="PANTHER" id="PTHR30163:SF9">
    <property type="entry name" value="MEMBRANE-BOUND LYTIC MUREIN TRANSGLYCOSYLASE B"/>
    <property type="match status" value="1"/>
</dbReference>